<accession>A0A1Y2I009</accession>
<evidence type="ECO:0000313" key="3">
    <source>
        <dbReference type="Proteomes" id="UP000193411"/>
    </source>
</evidence>
<dbReference type="EMBL" id="MCFL01000003">
    <property type="protein sequence ID" value="ORZ40195.1"/>
    <property type="molecule type" value="Genomic_DNA"/>
</dbReference>
<dbReference type="Proteomes" id="UP000193411">
    <property type="component" value="Unassembled WGS sequence"/>
</dbReference>
<gene>
    <name evidence="2" type="ORF">BCR44DRAFT_1424604</name>
</gene>
<name>A0A1Y2I009_9FUNG</name>
<dbReference type="AlphaFoldDB" id="A0A1Y2I009"/>
<evidence type="ECO:0000256" key="1">
    <source>
        <dbReference type="SAM" id="MobiDB-lite"/>
    </source>
</evidence>
<protein>
    <submittedName>
        <fullName evidence="2">Uncharacterized protein</fullName>
    </submittedName>
</protein>
<organism evidence="2 3">
    <name type="scientific">Catenaria anguillulae PL171</name>
    <dbReference type="NCBI Taxonomy" id="765915"/>
    <lineage>
        <taxon>Eukaryota</taxon>
        <taxon>Fungi</taxon>
        <taxon>Fungi incertae sedis</taxon>
        <taxon>Blastocladiomycota</taxon>
        <taxon>Blastocladiomycetes</taxon>
        <taxon>Blastocladiales</taxon>
        <taxon>Catenariaceae</taxon>
        <taxon>Catenaria</taxon>
    </lineage>
</organism>
<comment type="caution">
    <text evidence="2">The sequence shown here is derived from an EMBL/GenBank/DDBJ whole genome shotgun (WGS) entry which is preliminary data.</text>
</comment>
<sequence>MTLTSDGRGLWPYCETFDAVSSSLVVAVVVVVVPSVLDLDSSVVSRQSRVNATTGCENRPTDLGQVHIGFSPCRVKGHTGRCREQQACKSNEPSPPPSHTFPVGR</sequence>
<evidence type="ECO:0000313" key="2">
    <source>
        <dbReference type="EMBL" id="ORZ40195.1"/>
    </source>
</evidence>
<reference evidence="2 3" key="1">
    <citation type="submission" date="2016-07" db="EMBL/GenBank/DDBJ databases">
        <title>Pervasive Adenine N6-methylation of Active Genes in Fungi.</title>
        <authorList>
            <consortium name="DOE Joint Genome Institute"/>
            <person name="Mondo S.J."/>
            <person name="Dannebaum R.O."/>
            <person name="Kuo R.C."/>
            <person name="Labutti K."/>
            <person name="Haridas S."/>
            <person name="Kuo A."/>
            <person name="Salamov A."/>
            <person name="Ahrendt S.R."/>
            <person name="Lipzen A."/>
            <person name="Sullivan W."/>
            <person name="Andreopoulos W.B."/>
            <person name="Clum A."/>
            <person name="Lindquist E."/>
            <person name="Daum C."/>
            <person name="Ramamoorthy G.K."/>
            <person name="Gryganskyi A."/>
            <person name="Culley D."/>
            <person name="Magnuson J.K."/>
            <person name="James T.Y."/>
            <person name="O'Malley M.A."/>
            <person name="Stajich J.E."/>
            <person name="Spatafora J.W."/>
            <person name="Visel A."/>
            <person name="Grigoriev I.V."/>
        </authorList>
    </citation>
    <scope>NUCLEOTIDE SEQUENCE [LARGE SCALE GENOMIC DNA]</scope>
    <source>
        <strain evidence="2 3">PL171</strain>
    </source>
</reference>
<feature type="region of interest" description="Disordered" evidence="1">
    <location>
        <begin position="84"/>
        <end position="105"/>
    </location>
</feature>
<keyword evidence="3" id="KW-1185">Reference proteome</keyword>
<proteinExistence type="predicted"/>